<dbReference type="EMBL" id="FQWT01000005">
    <property type="protein sequence ID" value="SHH68819.1"/>
    <property type="molecule type" value="Genomic_DNA"/>
</dbReference>
<organism evidence="1 2">
    <name type="scientific">Chryseobacterium oranimense</name>
    <dbReference type="NCBI Taxonomy" id="421058"/>
    <lineage>
        <taxon>Bacteria</taxon>
        <taxon>Pseudomonadati</taxon>
        <taxon>Bacteroidota</taxon>
        <taxon>Flavobacteriia</taxon>
        <taxon>Flavobacteriales</taxon>
        <taxon>Weeksellaceae</taxon>
        <taxon>Chryseobacterium group</taxon>
        <taxon>Chryseobacterium</taxon>
    </lineage>
</organism>
<accession>A0A1M5V0R5</accession>
<sequence>MKNPDKWIRKFFSERLSNMVVNGFTVKLYDTTTPNNDSFLIVLSTQSGRDNWQTKCSVDKLRDINIDIITRFKGNVGSRALLDDIVEEVLQRTEEIKIENFVLQYFNISFPLDINQSTATETIYRKIIKYSLKLKEDGR</sequence>
<evidence type="ECO:0000313" key="1">
    <source>
        <dbReference type="EMBL" id="SHH68819.1"/>
    </source>
</evidence>
<evidence type="ECO:0000313" key="2">
    <source>
        <dbReference type="Proteomes" id="UP000184047"/>
    </source>
</evidence>
<dbReference type="AlphaFoldDB" id="A0A1M5V0R5"/>
<protein>
    <submittedName>
        <fullName evidence="1">Uncharacterized protein</fullName>
    </submittedName>
</protein>
<dbReference type="Proteomes" id="UP000184047">
    <property type="component" value="Unassembled WGS sequence"/>
</dbReference>
<gene>
    <name evidence="1" type="ORF">SAMN05421866_3486</name>
</gene>
<reference evidence="2" key="1">
    <citation type="submission" date="2016-11" db="EMBL/GenBank/DDBJ databases">
        <authorList>
            <person name="Varghese N."/>
            <person name="Submissions S."/>
        </authorList>
    </citation>
    <scope>NUCLEOTIDE SEQUENCE [LARGE SCALE GENOMIC DNA]</scope>
    <source>
        <strain evidence="2">DSM 19055</strain>
    </source>
</reference>
<dbReference type="STRING" id="421058.SAMN05421866_3486"/>
<dbReference type="RefSeq" id="WP_073065272.1">
    <property type="nucleotide sequence ID" value="NZ_FQWT01000005.1"/>
</dbReference>
<name>A0A1M5V0R5_9FLAO</name>
<dbReference type="OrthoDB" id="1257187at2"/>
<proteinExistence type="predicted"/>
<keyword evidence="2" id="KW-1185">Reference proteome</keyword>